<sequence length="87" mass="9330">MTDPLSTSLSPENRVFCVGVDSMTQASAAAAIRPIISTIGRLRRTAGWASRSWICRRGLAKRSGRAGVADGVRALLMVYTGMLMMSL</sequence>
<organism evidence="1">
    <name type="scientific">hydrothermal vent metagenome</name>
    <dbReference type="NCBI Taxonomy" id="652676"/>
    <lineage>
        <taxon>unclassified sequences</taxon>
        <taxon>metagenomes</taxon>
        <taxon>ecological metagenomes</taxon>
    </lineage>
</organism>
<dbReference type="AlphaFoldDB" id="A0A160TJ33"/>
<name>A0A160TJ33_9ZZZZ</name>
<proteinExistence type="predicted"/>
<reference evidence="1" key="1">
    <citation type="submission" date="2015-10" db="EMBL/GenBank/DDBJ databases">
        <authorList>
            <person name="Gilbert D.G."/>
        </authorList>
    </citation>
    <scope>NUCLEOTIDE SEQUENCE</scope>
</reference>
<accession>A0A160TJ33</accession>
<protein>
    <submittedName>
        <fullName evidence="1">Uncharacterized protein</fullName>
    </submittedName>
</protein>
<evidence type="ECO:0000313" key="1">
    <source>
        <dbReference type="EMBL" id="CUS43554.1"/>
    </source>
</evidence>
<gene>
    <name evidence="1" type="ORF">MGWOODY_Smn298</name>
</gene>
<dbReference type="EMBL" id="CZQE01000067">
    <property type="protein sequence ID" value="CUS43554.1"/>
    <property type="molecule type" value="Genomic_DNA"/>
</dbReference>